<dbReference type="Pfam" id="PF01419">
    <property type="entry name" value="Jacalin"/>
    <property type="match status" value="3"/>
</dbReference>
<proteinExistence type="inferred from homology"/>
<comment type="caution">
    <text evidence="5">The sequence shown here is derived from an EMBL/GenBank/DDBJ whole genome shotgun (WGS) entry which is preliminary data.</text>
</comment>
<keyword evidence="3" id="KW-0677">Repeat</keyword>
<evidence type="ECO:0000313" key="6">
    <source>
        <dbReference type="Proteomes" id="UP001172457"/>
    </source>
</evidence>
<name>A0AA38U0B3_9ASTR</name>
<evidence type="ECO:0000256" key="1">
    <source>
        <dbReference type="ARBA" id="ARBA00006568"/>
    </source>
</evidence>
<comment type="similarity">
    <text evidence="1">Belongs to the jacalin lectin family.</text>
</comment>
<dbReference type="PANTHER" id="PTHR47293:SF66">
    <property type="entry name" value="JACALIN-RELATED LECTIN 11-RELATED"/>
    <property type="match status" value="1"/>
</dbReference>
<evidence type="ECO:0000256" key="2">
    <source>
        <dbReference type="ARBA" id="ARBA00022734"/>
    </source>
</evidence>
<feature type="domain" description="Jacalin-type lectin" evidence="4">
    <location>
        <begin position="144"/>
        <end position="310"/>
    </location>
</feature>
<feature type="domain" description="Jacalin-type lectin" evidence="4">
    <location>
        <begin position="1"/>
        <end position="54"/>
    </location>
</feature>
<dbReference type="PROSITE" id="PS51752">
    <property type="entry name" value="JACALIN_LECTIN"/>
    <property type="match status" value="2"/>
</dbReference>
<evidence type="ECO:0000256" key="3">
    <source>
        <dbReference type="ARBA" id="ARBA00022737"/>
    </source>
</evidence>
<dbReference type="AlphaFoldDB" id="A0AA38U0B3"/>
<protein>
    <recommendedName>
        <fullName evidence="4">Jacalin-type lectin domain-containing protein</fullName>
    </recommendedName>
</protein>
<dbReference type="InterPro" id="IPR001229">
    <property type="entry name" value="Jacalin-like_lectin_dom"/>
</dbReference>
<dbReference type="Gene3D" id="2.100.10.30">
    <property type="entry name" value="Jacalin-like lectin domain"/>
    <property type="match status" value="3"/>
</dbReference>
<dbReference type="CDD" id="cd09612">
    <property type="entry name" value="Jacalin"/>
    <property type="match status" value="1"/>
</dbReference>
<evidence type="ECO:0000313" key="5">
    <source>
        <dbReference type="EMBL" id="KAJ9560892.1"/>
    </source>
</evidence>
<dbReference type="Proteomes" id="UP001172457">
    <property type="component" value="Chromosome 2"/>
</dbReference>
<dbReference type="SUPFAM" id="SSF51101">
    <property type="entry name" value="Mannose-binding lectins"/>
    <property type="match status" value="3"/>
</dbReference>
<dbReference type="EMBL" id="JARYMX010000002">
    <property type="protein sequence ID" value="KAJ9560892.1"/>
    <property type="molecule type" value="Genomic_DNA"/>
</dbReference>
<keyword evidence="6" id="KW-1185">Reference proteome</keyword>
<dbReference type="InterPro" id="IPR036404">
    <property type="entry name" value="Jacalin-like_lectin_dom_sf"/>
</dbReference>
<accession>A0AA38U0B3</accession>
<reference evidence="5" key="1">
    <citation type="submission" date="2023-03" db="EMBL/GenBank/DDBJ databases">
        <title>Chromosome-scale reference genome and RAD-based genetic map of yellow starthistle (Centaurea solstitialis) reveal putative structural variation and QTLs associated with invader traits.</title>
        <authorList>
            <person name="Reatini B."/>
            <person name="Cang F.A."/>
            <person name="Jiang Q."/>
            <person name="Mckibben M.T.W."/>
            <person name="Barker M.S."/>
            <person name="Rieseberg L.H."/>
            <person name="Dlugosch K.M."/>
        </authorList>
    </citation>
    <scope>NUCLEOTIDE SEQUENCE</scope>
    <source>
        <strain evidence="5">CAN-66</strain>
        <tissue evidence="5">Leaf</tissue>
    </source>
</reference>
<dbReference type="SMART" id="SM00915">
    <property type="entry name" value="Jacalin"/>
    <property type="match status" value="1"/>
</dbReference>
<dbReference type="PANTHER" id="PTHR47293">
    <property type="entry name" value="JACALIN-RELATED LECTIN 3"/>
    <property type="match status" value="1"/>
</dbReference>
<organism evidence="5 6">
    <name type="scientific">Centaurea solstitialis</name>
    <name type="common">yellow star-thistle</name>
    <dbReference type="NCBI Taxonomy" id="347529"/>
    <lineage>
        <taxon>Eukaryota</taxon>
        <taxon>Viridiplantae</taxon>
        <taxon>Streptophyta</taxon>
        <taxon>Embryophyta</taxon>
        <taxon>Tracheophyta</taxon>
        <taxon>Spermatophyta</taxon>
        <taxon>Magnoliopsida</taxon>
        <taxon>eudicotyledons</taxon>
        <taxon>Gunneridae</taxon>
        <taxon>Pentapetalae</taxon>
        <taxon>asterids</taxon>
        <taxon>campanulids</taxon>
        <taxon>Asterales</taxon>
        <taxon>Asteraceae</taxon>
        <taxon>Carduoideae</taxon>
        <taxon>Cardueae</taxon>
        <taxon>Centaureinae</taxon>
        <taxon>Centaurea</taxon>
    </lineage>
</organism>
<sequence length="349" mass="38741">MVWSLCFVTNKKRYGPYGFSYGTRFSYDGRGGVIVGFHGHADNYLDAIGIYVMADSLAFRRNSTIDEKSTHELCSSCLSRMVMPKEIGPFGASAGTCKDKAELASLVNLDGTDEYLTRISGFYGPVEGFKGLEAITSITFHTNKTIYGPYGEEGGDGYTYFTSTKSPGKVVGFHGRKFNDLPFRYVNLDGKDDYLTQISGFYGPIGGYDGLEANQYSINWSEICIDYPTEYLVSISGTYGSDWDQIDDDREVVQSLCFVTNKKRYGPYGLGSYCLDTGTPFSYNGKGGVIVGFHGRAGEYLDAIGVYVVPESLAFDRKSTIDEKSIHEVHLLVFLFCFYLCFKPFLETS</sequence>
<gene>
    <name evidence="5" type="ORF">OSB04_006052</name>
</gene>
<evidence type="ECO:0000259" key="4">
    <source>
        <dbReference type="PROSITE" id="PS51752"/>
    </source>
</evidence>
<dbReference type="GO" id="GO:0030246">
    <property type="term" value="F:carbohydrate binding"/>
    <property type="evidence" value="ECO:0007669"/>
    <property type="project" value="UniProtKB-KW"/>
</dbReference>
<keyword evidence="2" id="KW-0430">Lectin</keyword>
<dbReference type="InterPro" id="IPR033734">
    <property type="entry name" value="Jacalin-like_lectin_dom_plant"/>
</dbReference>